<protein>
    <submittedName>
        <fullName evidence="1">Uncharacterized protein</fullName>
    </submittedName>
</protein>
<accession>B1XUD0</accession>
<dbReference type="KEGG" id="pne:Pnec_0731"/>
<dbReference type="STRING" id="452638.Pnec_0731"/>
<dbReference type="AlphaFoldDB" id="B1XUD0"/>
<dbReference type="OrthoDB" id="7156875at2"/>
<proteinExistence type="predicted"/>
<organism evidence="1">
    <name type="scientific">Polynucleobacter necessarius subsp. necessarius (strain STIR1)</name>
    <dbReference type="NCBI Taxonomy" id="452638"/>
    <lineage>
        <taxon>Bacteria</taxon>
        <taxon>Pseudomonadati</taxon>
        <taxon>Pseudomonadota</taxon>
        <taxon>Betaproteobacteria</taxon>
        <taxon>Burkholderiales</taxon>
        <taxon>Burkholderiaceae</taxon>
        <taxon>Polynucleobacter</taxon>
    </lineage>
</organism>
<gene>
    <name evidence="1" type="ordered locus">Pnec_0731</name>
</gene>
<name>B1XUD0_POLNS</name>
<sequence>MSNKVINYRDKTGTKSTFAYSANCAIFDYSKLGNAWSRPVIMLLPYNEYSQTQRWVAVFGGGFAGGASVTGSGTSSSFGAYVYVVELEPDSSKKTDSCGAPAPLLLVRRTCFSQSSLN</sequence>
<evidence type="ECO:0000313" key="1">
    <source>
        <dbReference type="EMBL" id="ACB43957.1"/>
    </source>
</evidence>
<dbReference type="EMBL" id="CP001010">
    <property type="protein sequence ID" value="ACB43957.1"/>
    <property type="molecule type" value="Genomic_DNA"/>
</dbReference>
<reference evidence="1" key="1">
    <citation type="submission" date="2008-03" db="EMBL/GenBank/DDBJ databases">
        <title>Complete sequence of Polynucleobacter necessarius STIR1.</title>
        <authorList>
            <consortium name="US DOE Joint Genome Institute"/>
            <person name="Copeland A."/>
            <person name="Lucas S."/>
            <person name="Lapidus A."/>
            <person name="Barry K."/>
            <person name="Detter J.C."/>
            <person name="Glavina del Rio T."/>
            <person name="Hammon N."/>
            <person name="Israni S."/>
            <person name="Dalin E."/>
            <person name="Tice H."/>
            <person name="Pitluck S."/>
            <person name="Chain P."/>
            <person name="Malfatti S."/>
            <person name="Shin M."/>
            <person name="Vergez L."/>
            <person name="Schmutz J."/>
            <person name="Larimer F."/>
            <person name="Land M."/>
            <person name="Hauser L."/>
            <person name="Kyrpides N."/>
            <person name="Kim E."/>
            <person name="Hahn M."/>
            <person name="Richardson P."/>
        </authorList>
    </citation>
    <scope>NUCLEOTIDE SEQUENCE [LARGE SCALE GENOMIC DNA]</scope>
    <source>
        <strain evidence="1">STIR1</strain>
    </source>
</reference>
<dbReference type="HOGENOM" id="CLU_2070936_0_0_4"/>